<feature type="transmembrane region" description="Helical" evidence="1">
    <location>
        <begin position="7"/>
        <end position="27"/>
    </location>
</feature>
<dbReference type="Proteomes" id="UP000812672">
    <property type="component" value="Unassembled WGS sequence"/>
</dbReference>
<organism evidence="2 3">
    <name type="scientific">Allobacillus halotolerans</name>
    <dbReference type="NCBI Taxonomy" id="570278"/>
    <lineage>
        <taxon>Bacteria</taxon>
        <taxon>Bacillati</taxon>
        <taxon>Bacillota</taxon>
        <taxon>Bacilli</taxon>
        <taxon>Bacillales</taxon>
        <taxon>Bacillaceae</taxon>
        <taxon>Allobacillus</taxon>
    </lineage>
</organism>
<accession>A0ABS6GLD6</accession>
<feature type="transmembrane region" description="Helical" evidence="1">
    <location>
        <begin position="60"/>
        <end position="80"/>
    </location>
</feature>
<sequence>MNHFSLILSKFVAMLVLLYIILGIIFGVNFMSVFWVTLTFSIVSYLIGDLLILPRTNNMVASVVDFVMSFAVIYFLVDAYAFEGNLFTASLLSAIGVTLFEVFFHNSVQTQMEEENNVDRRRYNLQTEVSEEIDPLIEDENRTD</sequence>
<feature type="transmembrane region" description="Helical" evidence="1">
    <location>
        <begin position="86"/>
        <end position="104"/>
    </location>
</feature>
<dbReference type="Pfam" id="PF10710">
    <property type="entry name" value="DUF2512"/>
    <property type="match status" value="1"/>
</dbReference>
<dbReference type="EMBL" id="JAHLZF010000001">
    <property type="protein sequence ID" value="MBU6079445.1"/>
    <property type="molecule type" value="Genomic_DNA"/>
</dbReference>
<evidence type="ECO:0000313" key="2">
    <source>
        <dbReference type="EMBL" id="MBU6079445.1"/>
    </source>
</evidence>
<proteinExistence type="predicted"/>
<evidence type="ECO:0000313" key="3">
    <source>
        <dbReference type="Proteomes" id="UP000812672"/>
    </source>
</evidence>
<keyword evidence="1" id="KW-0812">Transmembrane</keyword>
<keyword evidence="1" id="KW-1133">Transmembrane helix</keyword>
<name>A0ABS6GLD6_9BACI</name>
<evidence type="ECO:0000256" key="1">
    <source>
        <dbReference type="SAM" id="Phobius"/>
    </source>
</evidence>
<reference evidence="2 3" key="1">
    <citation type="journal article" date="2011" name="Int. J. Syst. Evol. Microbiol.">
        <title>Allobacillus halotolerans gen. nov., sp. nov. isolated from shrimp paste.</title>
        <authorList>
            <person name="Sheu S.Y."/>
            <person name="Arun A.B."/>
            <person name="Jiang S.R."/>
            <person name="Young C.C."/>
            <person name="Chen W.M."/>
        </authorList>
    </citation>
    <scope>NUCLEOTIDE SEQUENCE [LARGE SCALE GENOMIC DNA]</scope>
    <source>
        <strain evidence="2 3">LMG 24826</strain>
    </source>
</reference>
<keyword evidence="1" id="KW-0472">Membrane</keyword>
<dbReference type="RefSeq" id="WP_216686474.1">
    <property type="nucleotide sequence ID" value="NZ_CAUPKR010000001.1"/>
</dbReference>
<protein>
    <submittedName>
        <fullName evidence="2">YndM family protein</fullName>
    </submittedName>
</protein>
<dbReference type="InterPro" id="IPR019649">
    <property type="entry name" value="DUF2512"/>
</dbReference>
<feature type="transmembrane region" description="Helical" evidence="1">
    <location>
        <begin position="33"/>
        <end position="53"/>
    </location>
</feature>
<keyword evidence="3" id="KW-1185">Reference proteome</keyword>
<comment type="caution">
    <text evidence="2">The sequence shown here is derived from an EMBL/GenBank/DDBJ whole genome shotgun (WGS) entry which is preliminary data.</text>
</comment>
<gene>
    <name evidence="2" type="ORF">KQ486_00270</name>
</gene>